<dbReference type="AlphaFoldDB" id="A0A212K6J6"/>
<dbReference type="RefSeq" id="WP_296951612.1">
    <property type="nucleotide sequence ID" value="NZ_LT599021.1"/>
</dbReference>
<evidence type="ECO:0008006" key="3">
    <source>
        <dbReference type="Google" id="ProtNLM"/>
    </source>
</evidence>
<organism evidence="2">
    <name type="scientific">uncultured Dysgonomonas sp</name>
    <dbReference type="NCBI Taxonomy" id="206096"/>
    <lineage>
        <taxon>Bacteria</taxon>
        <taxon>Pseudomonadati</taxon>
        <taxon>Bacteroidota</taxon>
        <taxon>Bacteroidia</taxon>
        <taxon>Bacteroidales</taxon>
        <taxon>Dysgonomonadaceae</taxon>
        <taxon>Dysgonomonas</taxon>
        <taxon>environmental samples</taxon>
    </lineage>
</organism>
<dbReference type="EMBL" id="FLUL01000001">
    <property type="protein sequence ID" value="SBW07320.1"/>
    <property type="molecule type" value="Genomic_DNA"/>
</dbReference>
<sequence length="144" mass="17188">MKKLLSIILLLSLSVAFYSCGDDMEEEMKKPQEFVWNGDWNDPADPNFKPEGYNPIEGVWRFNWDTDRGICFSEDFKVYDVYFHPNGKYTMELWYDKYSINDKAFMFNPLSSDIYRYKIEHGRLKYTIELTEDKGWGSLTKIEK</sequence>
<name>A0A212K6J6_9BACT</name>
<accession>A0A212K6J6</accession>
<gene>
    <name evidence="2" type="ORF">KL86DYS2_13143</name>
</gene>
<feature type="chain" id="PRO_5013098038" description="Lipoprotein" evidence="1">
    <location>
        <begin position="22"/>
        <end position="144"/>
    </location>
</feature>
<protein>
    <recommendedName>
        <fullName evidence="3">Lipoprotein</fullName>
    </recommendedName>
</protein>
<proteinExistence type="predicted"/>
<reference evidence="2" key="1">
    <citation type="submission" date="2016-04" db="EMBL/GenBank/DDBJ databases">
        <authorList>
            <person name="Evans L.H."/>
            <person name="Alamgir A."/>
            <person name="Owens N."/>
            <person name="Weber N.D."/>
            <person name="Virtaneva K."/>
            <person name="Barbian K."/>
            <person name="Babar A."/>
            <person name="Rosenke K."/>
        </authorList>
    </citation>
    <scope>NUCLEOTIDE SEQUENCE</scope>
    <source>
        <strain evidence="2">86-2</strain>
    </source>
</reference>
<dbReference type="PROSITE" id="PS51257">
    <property type="entry name" value="PROKAR_LIPOPROTEIN"/>
    <property type="match status" value="1"/>
</dbReference>
<keyword evidence="1" id="KW-0732">Signal</keyword>
<evidence type="ECO:0000256" key="1">
    <source>
        <dbReference type="SAM" id="SignalP"/>
    </source>
</evidence>
<evidence type="ECO:0000313" key="2">
    <source>
        <dbReference type="EMBL" id="SBW07320.1"/>
    </source>
</evidence>
<feature type="signal peptide" evidence="1">
    <location>
        <begin position="1"/>
        <end position="21"/>
    </location>
</feature>